<keyword evidence="2" id="KW-1185">Reference proteome</keyword>
<dbReference type="OrthoDB" id="6616267at2759"/>
<proteinExistence type="predicted"/>
<dbReference type="EMBL" id="VUJU01001920">
    <property type="protein sequence ID" value="KAF0763288.1"/>
    <property type="molecule type" value="Genomic_DNA"/>
</dbReference>
<gene>
    <name evidence="1" type="ORF">FWK35_00007934</name>
</gene>
<evidence type="ECO:0000313" key="1">
    <source>
        <dbReference type="EMBL" id="KAF0763288.1"/>
    </source>
</evidence>
<reference evidence="1 2" key="1">
    <citation type="submission" date="2019-08" db="EMBL/GenBank/DDBJ databases">
        <title>Whole genome of Aphis craccivora.</title>
        <authorList>
            <person name="Voronova N.V."/>
            <person name="Shulinski R.S."/>
            <person name="Bandarenka Y.V."/>
            <person name="Zhorov D.G."/>
            <person name="Warner D."/>
        </authorList>
    </citation>
    <scope>NUCLEOTIDE SEQUENCE [LARGE SCALE GENOMIC DNA]</scope>
    <source>
        <strain evidence="1">180601</strain>
        <tissue evidence="1">Whole Body</tissue>
    </source>
</reference>
<protein>
    <submittedName>
        <fullName evidence="1">Zinc finger MYM-type protein 6-like</fullName>
    </submittedName>
</protein>
<sequence length="117" mass="13109">MQLQRRSVKTKSSYLRIGSAISSPAGINADVSLLFNLFISDQPNSNQTLVVSKAPFYISNKSLHYDLKISTVTELAKLHYKRFNSRLTQHPNPLITHLSSSTILGNHQKKNKKTVVS</sequence>
<evidence type="ECO:0000313" key="2">
    <source>
        <dbReference type="Proteomes" id="UP000478052"/>
    </source>
</evidence>
<dbReference type="AlphaFoldDB" id="A0A6G0YZ81"/>
<accession>A0A6G0YZ81</accession>
<name>A0A6G0YZ81_APHCR</name>
<comment type="caution">
    <text evidence="1">The sequence shown here is derived from an EMBL/GenBank/DDBJ whole genome shotgun (WGS) entry which is preliminary data.</text>
</comment>
<organism evidence="1 2">
    <name type="scientific">Aphis craccivora</name>
    <name type="common">Cowpea aphid</name>
    <dbReference type="NCBI Taxonomy" id="307492"/>
    <lineage>
        <taxon>Eukaryota</taxon>
        <taxon>Metazoa</taxon>
        <taxon>Ecdysozoa</taxon>
        <taxon>Arthropoda</taxon>
        <taxon>Hexapoda</taxon>
        <taxon>Insecta</taxon>
        <taxon>Pterygota</taxon>
        <taxon>Neoptera</taxon>
        <taxon>Paraneoptera</taxon>
        <taxon>Hemiptera</taxon>
        <taxon>Sternorrhyncha</taxon>
        <taxon>Aphidomorpha</taxon>
        <taxon>Aphidoidea</taxon>
        <taxon>Aphididae</taxon>
        <taxon>Aphidini</taxon>
        <taxon>Aphis</taxon>
        <taxon>Aphis</taxon>
    </lineage>
</organism>
<dbReference type="Proteomes" id="UP000478052">
    <property type="component" value="Unassembled WGS sequence"/>
</dbReference>